<protein>
    <recommendedName>
        <fullName evidence="3">Glycosyl hydrolases family 2 sugar binding domain-containing protein</fullName>
    </recommendedName>
</protein>
<dbReference type="SUPFAM" id="SSF49785">
    <property type="entry name" value="Galactose-binding domain-like"/>
    <property type="match status" value="1"/>
</dbReference>
<sequence>MKEFELMKQQFIDPPVEFSPMPFWFWNDELSKDEIVRQIYDFHSKEVDGFVIHPRMGLPREMPYLSEPYMELVEVAVAEAAALGMKVILYDEGMYPSGSACGMVVKQNQNYASRGLLLQEYPCGNEGGSICVPVTILPGESLVSIQAVRMTSREEIAAERVLILEGGGESVTFTPPDGSGEWSVLVFIETYTKGNIRGIHHGQDDDETNAPLAADLLNPDAVQAFISLTHEAYYQKLSPYFGSTVIAMFTDEPDLLGRGHREGLKPWTRGCLEEYLAAGGQESDLPALWFSIGENTLHIRHKYEAMIRNRLSRTYYKSLADWCDAHGIGLTGHPAGSNDIGLLKDFHIPGQDVVWRYIAPEEDKSLIGDHSTMGKCSSDSARHRGKRRNLNECFGVCGAVGGWSLSADNMKWYLDWLFVRGVNLISPHAFYYSIREERRDERPPDAGPNNIWWSDYKLFSRYIKRMSWLMTDSMNCTEVAILAGAAYLPWRIAKPMYEGQIEFNYLEEDLLRSSCDYNNGVLEIYGYMYKALLIEDGRQVAPSTWKTLETFVKQGGIVIELNDGRNETSDIGQLKVDDEEGIPKVLADRQCRSFVIEPASKSIRISKVTKEGILFYVIVNEGEANYQGILRLKHSGAVEYWYPWTGESEPATVAQADGELIIVVNMERRECLVVAVDPSRDSEITNVCMRGNSVRLQELSAGWCVLDGPWTGELPVLSSWTDWQEMEHFSGTVIYERRLEIGEMDIQDGVLLNLGDVQEIVRLWVNGKDMGVRMWSPYVFDLERELRPGINVLRVSVTNSLANRYDGKSLPSGMLGPVELTRKS</sequence>
<dbReference type="InterPro" id="IPR053161">
    <property type="entry name" value="Ulvan_degrading_GH"/>
</dbReference>
<dbReference type="Pfam" id="PF17132">
    <property type="entry name" value="Glyco_hydro_106"/>
    <property type="match status" value="1"/>
</dbReference>
<name>A0A494Y3Q7_9BACL</name>
<evidence type="ECO:0000313" key="2">
    <source>
        <dbReference type="Proteomes" id="UP000282076"/>
    </source>
</evidence>
<organism evidence="1 2">
    <name type="scientific">Cohnella endophytica</name>
    <dbReference type="NCBI Taxonomy" id="2419778"/>
    <lineage>
        <taxon>Bacteria</taxon>
        <taxon>Bacillati</taxon>
        <taxon>Bacillota</taxon>
        <taxon>Bacilli</taxon>
        <taxon>Bacillales</taxon>
        <taxon>Paenibacillaceae</taxon>
        <taxon>Cohnella</taxon>
    </lineage>
</organism>
<proteinExistence type="predicted"/>
<dbReference type="PANTHER" id="PTHR36848">
    <property type="entry name" value="DNA-BINDING PROTEIN (PUTATIVE SECRETED PROTEIN)-RELATED"/>
    <property type="match status" value="1"/>
</dbReference>
<reference evidence="1 2" key="1">
    <citation type="submission" date="2018-10" db="EMBL/GenBank/DDBJ databases">
        <title>Cohnella sp. M2MS4P-1, whole genome shotgun sequence.</title>
        <authorList>
            <person name="Tuo L."/>
        </authorList>
    </citation>
    <scope>NUCLEOTIDE SEQUENCE [LARGE SCALE GENOMIC DNA]</scope>
    <source>
        <strain evidence="1 2">M2MS4P-1</strain>
    </source>
</reference>
<dbReference type="PANTHER" id="PTHR36848:SF2">
    <property type="entry name" value="SECRETED PROTEIN"/>
    <property type="match status" value="1"/>
</dbReference>
<dbReference type="RefSeq" id="WP_120975305.1">
    <property type="nucleotide sequence ID" value="NZ_RBZM01000004.1"/>
</dbReference>
<evidence type="ECO:0008006" key="3">
    <source>
        <dbReference type="Google" id="ProtNLM"/>
    </source>
</evidence>
<dbReference type="EMBL" id="RBZM01000004">
    <property type="protein sequence ID" value="RKP54926.1"/>
    <property type="molecule type" value="Genomic_DNA"/>
</dbReference>
<dbReference type="AlphaFoldDB" id="A0A494Y3Q7"/>
<accession>A0A494Y3Q7</accession>
<dbReference type="InterPro" id="IPR008979">
    <property type="entry name" value="Galactose-bd-like_sf"/>
</dbReference>
<gene>
    <name evidence="1" type="ORF">D7Z26_06710</name>
</gene>
<dbReference type="NCBIfam" id="NF045579">
    <property type="entry name" value="rhamnoside_JR"/>
    <property type="match status" value="1"/>
</dbReference>
<keyword evidence="2" id="KW-1185">Reference proteome</keyword>
<dbReference type="Proteomes" id="UP000282076">
    <property type="component" value="Unassembled WGS sequence"/>
</dbReference>
<evidence type="ECO:0000313" key="1">
    <source>
        <dbReference type="EMBL" id="RKP54926.1"/>
    </source>
</evidence>
<comment type="caution">
    <text evidence="1">The sequence shown here is derived from an EMBL/GenBank/DDBJ whole genome shotgun (WGS) entry which is preliminary data.</text>
</comment>
<dbReference type="Gene3D" id="2.60.120.260">
    <property type="entry name" value="Galactose-binding domain-like"/>
    <property type="match status" value="1"/>
</dbReference>
<dbReference type="OrthoDB" id="9761519at2"/>